<reference evidence="2 3" key="1">
    <citation type="submission" date="2017-01" db="EMBL/GenBank/DDBJ databases">
        <title>Novel large sulfur bacteria in the metagenomes of groundwater-fed chemosynthetic microbial mats in the Lake Huron basin.</title>
        <authorList>
            <person name="Sharrar A.M."/>
            <person name="Flood B.E."/>
            <person name="Bailey J.V."/>
            <person name="Jones D.S."/>
            <person name="Biddanda B."/>
            <person name="Ruberg S.A."/>
            <person name="Marcus D.N."/>
            <person name="Dick G.J."/>
        </authorList>
    </citation>
    <scope>NUCLEOTIDE SEQUENCE [LARGE SCALE GENOMIC DNA]</scope>
    <source>
        <strain evidence="2">A7</strain>
    </source>
</reference>
<dbReference type="Pfam" id="PF03230">
    <property type="entry name" value="Antirestrict"/>
    <property type="match status" value="1"/>
</dbReference>
<proteinExistence type="inferred from homology"/>
<sequence>MNNTQEQQPVTASLVADNQRLTFLPSYFGPRLMIRGEALVYAWLRRLSEDYNGGYWHYYTLTNGGFYMAPKLDERLRIEVDGNGFSGEMSADAAGIVATLFALGQLAAEYQDTDAADALIDRYHFLREFVDGHAEAGPIFRAID</sequence>
<evidence type="ECO:0000313" key="2">
    <source>
        <dbReference type="EMBL" id="OQW86259.1"/>
    </source>
</evidence>
<comment type="similarity">
    <text evidence="1">Belongs to the antirestriction protein family.</text>
</comment>
<accession>A0A1W9KPZ5</accession>
<dbReference type="Proteomes" id="UP000192505">
    <property type="component" value="Unassembled WGS sequence"/>
</dbReference>
<comment type="caution">
    <text evidence="2">The sequence shown here is derived from an EMBL/GenBank/DDBJ whole genome shotgun (WGS) entry which is preliminary data.</text>
</comment>
<organism evidence="2 3">
    <name type="scientific">Rhodoferax ferrireducens</name>
    <dbReference type="NCBI Taxonomy" id="192843"/>
    <lineage>
        <taxon>Bacteria</taxon>
        <taxon>Pseudomonadati</taxon>
        <taxon>Pseudomonadota</taxon>
        <taxon>Betaproteobacteria</taxon>
        <taxon>Burkholderiales</taxon>
        <taxon>Comamonadaceae</taxon>
        <taxon>Rhodoferax</taxon>
    </lineage>
</organism>
<evidence type="ECO:0000256" key="1">
    <source>
        <dbReference type="ARBA" id="ARBA00008618"/>
    </source>
</evidence>
<dbReference type="Gene3D" id="3.30.70.3580">
    <property type="entry name" value="Antirestriction protein"/>
    <property type="match status" value="1"/>
</dbReference>
<gene>
    <name evidence="2" type="ORF">BWK72_17960</name>
</gene>
<protein>
    <submittedName>
        <fullName evidence="2">Antirestriction protein</fullName>
    </submittedName>
</protein>
<dbReference type="InterPro" id="IPR004914">
    <property type="entry name" value="Antirestrict"/>
</dbReference>
<evidence type="ECO:0000313" key="3">
    <source>
        <dbReference type="Proteomes" id="UP000192505"/>
    </source>
</evidence>
<name>A0A1W9KPZ5_9BURK</name>
<dbReference type="EMBL" id="MTEI01000019">
    <property type="protein sequence ID" value="OQW86259.1"/>
    <property type="molecule type" value="Genomic_DNA"/>
</dbReference>
<dbReference type="AlphaFoldDB" id="A0A1W9KPZ5"/>
<dbReference type="InterPro" id="IPR042297">
    <property type="entry name" value="Antirestriction_sf"/>
</dbReference>